<reference evidence="2" key="1">
    <citation type="submission" date="2020-09" db="EMBL/GenBank/DDBJ databases">
        <title>Genome-Enabled Discovery of Anthraquinone Biosynthesis in Senna tora.</title>
        <authorList>
            <person name="Kang S.-H."/>
            <person name="Pandey R.P."/>
            <person name="Lee C.-M."/>
            <person name="Sim J.-S."/>
            <person name="Jeong J.-T."/>
            <person name="Choi B.-S."/>
            <person name="Jung M."/>
            <person name="Ginzburg D."/>
            <person name="Zhao K."/>
            <person name="Won S.Y."/>
            <person name="Oh T.-J."/>
            <person name="Yu Y."/>
            <person name="Kim N.-H."/>
            <person name="Lee O.R."/>
            <person name="Lee T.-H."/>
            <person name="Bashyal P."/>
            <person name="Kim T.-S."/>
            <person name="Lee W.-H."/>
            <person name="Kawkins C."/>
            <person name="Kim C.-K."/>
            <person name="Kim J.S."/>
            <person name="Ahn B.O."/>
            <person name="Rhee S.Y."/>
            <person name="Sohng J.K."/>
        </authorList>
    </citation>
    <scope>NUCLEOTIDE SEQUENCE</scope>
    <source>
        <tissue evidence="2">Leaf</tissue>
    </source>
</reference>
<dbReference type="GO" id="GO:0003964">
    <property type="term" value="F:RNA-directed DNA polymerase activity"/>
    <property type="evidence" value="ECO:0007669"/>
    <property type="project" value="UniProtKB-KW"/>
</dbReference>
<evidence type="ECO:0000259" key="1">
    <source>
        <dbReference type="Pfam" id="PF13456"/>
    </source>
</evidence>
<gene>
    <name evidence="2" type="ORF">G2W53_036638</name>
</gene>
<feature type="domain" description="RNase H type-1" evidence="1">
    <location>
        <begin position="12"/>
        <end position="48"/>
    </location>
</feature>
<dbReference type="InterPro" id="IPR002156">
    <property type="entry name" value="RNaseH_domain"/>
</dbReference>
<dbReference type="GO" id="GO:0004523">
    <property type="term" value="F:RNA-DNA hybrid ribonuclease activity"/>
    <property type="evidence" value="ECO:0007669"/>
    <property type="project" value="InterPro"/>
</dbReference>
<dbReference type="EMBL" id="JAAIUW010000011">
    <property type="protein sequence ID" value="KAF7809895.1"/>
    <property type="molecule type" value="Genomic_DNA"/>
</dbReference>
<dbReference type="GO" id="GO:0003676">
    <property type="term" value="F:nucleic acid binding"/>
    <property type="evidence" value="ECO:0007669"/>
    <property type="project" value="InterPro"/>
</dbReference>
<dbReference type="AlphaFoldDB" id="A0A834SW95"/>
<evidence type="ECO:0000313" key="3">
    <source>
        <dbReference type="Proteomes" id="UP000634136"/>
    </source>
</evidence>
<sequence length="75" mass="8280">MPGGCSDFDWRADAIVEDTVNLLNSFPNASISFANRSLNKAADWLAKASLLRMCPLDWVGNHHPATTILFGFHSF</sequence>
<proteinExistence type="predicted"/>
<evidence type="ECO:0000313" key="2">
    <source>
        <dbReference type="EMBL" id="KAF7809895.1"/>
    </source>
</evidence>
<protein>
    <submittedName>
        <fullName evidence="2">Reverse transcriptase</fullName>
    </submittedName>
</protein>
<keyword evidence="2" id="KW-0548">Nucleotidyltransferase</keyword>
<organism evidence="2 3">
    <name type="scientific">Senna tora</name>
    <dbReference type="NCBI Taxonomy" id="362788"/>
    <lineage>
        <taxon>Eukaryota</taxon>
        <taxon>Viridiplantae</taxon>
        <taxon>Streptophyta</taxon>
        <taxon>Embryophyta</taxon>
        <taxon>Tracheophyta</taxon>
        <taxon>Spermatophyta</taxon>
        <taxon>Magnoliopsida</taxon>
        <taxon>eudicotyledons</taxon>
        <taxon>Gunneridae</taxon>
        <taxon>Pentapetalae</taxon>
        <taxon>rosids</taxon>
        <taxon>fabids</taxon>
        <taxon>Fabales</taxon>
        <taxon>Fabaceae</taxon>
        <taxon>Caesalpinioideae</taxon>
        <taxon>Cassia clade</taxon>
        <taxon>Senna</taxon>
    </lineage>
</organism>
<accession>A0A834SW95</accession>
<name>A0A834SW95_9FABA</name>
<keyword evidence="2" id="KW-0808">Transferase</keyword>
<dbReference type="Pfam" id="PF13456">
    <property type="entry name" value="RVT_3"/>
    <property type="match status" value="1"/>
</dbReference>
<dbReference type="OrthoDB" id="1906820at2759"/>
<dbReference type="Proteomes" id="UP000634136">
    <property type="component" value="Unassembled WGS sequence"/>
</dbReference>
<keyword evidence="3" id="KW-1185">Reference proteome</keyword>
<keyword evidence="2" id="KW-0695">RNA-directed DNA polymerase</keyword>
<comment type="caution">
    <text evidence="2">The sequence shown here is derived from an EMBL/GenBank/DDBJ whole genome shotgun (WGS) entry which is preliminary data.</text>
</comment>